<dbReference type="SUPFAM" id="SSF52075">
    <property type="entry name" value="Outer arm dynein light chain 1"/>
    <property type="match status" value="1"/>
</dbReference>
<organism evidence="3 4">
    <name type="scientific">Polysphondylium violaceum</name>
    <dbReference type="NCBI Taxonomy" id="133409"/>
    <lineage>
        <taxon>Eukaryota</taxon>
        <taxon>Amoebozoa</taxon>
        <taxon>Evosea</taxon>
        <taxon>Eumycetozoa</taxon>
        <taxon>Dictyostelia</taxon>
        <taxon>Dictyosteliales</taxon>
        <taxon>Dictyosteliaceae</taxon>
        <taxon>Polysphondylium</taxon>
    </lineage>
</organism>
<dbReference type="InterPro" id="IPR008615">
    <property type="entry name" value="FNIP"/>
</dbReference>
<name>A0A8J4PJQ0_9MYCE</name>
<gene>
    <name evidence="3" type="ORF">CYY_009759</name>
</gene>
<comment type="caution">
    <text evidence="3">The sequence shown here is derived from an EMBL/GenBank/DDBJ whole genome shotgun (WGS) entry which is preliminary data.</text>
</comment>
<dbReference type="Pfam" id="PF05725">
    <property type="entry name" value="FNIP"/>
    <property type="match status" value="4"/>
</dbReference>
<feature type="domain" description="MACPF" evidence="2">
    <location>
        <begin position="128"/>
        <end position="463"/>
    </location>
</feature>
<dbReference type="PANTHER" id="PTHR32134">
    <property type="entry name" value="FNIP REPEAT-CONTAINING PROTEIN"/>
    <property type="match status" value="1"/>
</dbReference>
<dbReference type="PROSITE" id="PS51412">
    <property type="entry name" value="MACPF_2"/>
    <property type="match status" value="1"/>
</dbReference>
<proteinExistence type="predicted"/>
<accession>A0A8J4PJQ0</accession>
<dbReference type="SMR" id="A0A8J4PJQ0"/>
<dbReference type="SMART" id="SM00457">
    <property type="entry name" value="MACPF"/>
    <property type="match status" value="1"/>
</dbReference>
<dbReference type="OrthoDB" id="22524at2759"/>
<evidence type="ECO:0000259" key="2">
    <source>
        <dbReference type="PROSITE" id="PS51412"/>
    </source>
</evidence>
<protein>
    <recommendedName>
        <fullName evidence="2">MACPF domain-containing protein</fullName>
    </recommendedName>
</protein>
<dbReference type="Proteomes" id="UP000695562">
    <property type="component" value="Unassembled WGS sequence"/>
</dbReference>
<evidence type="ECO:0000313" key="4">
    <source>
        <dbReference type="Proteomes" id="UP000695562"/>
    </source>
</evidence>
<dbReference type="InterPro" id="IPR051251">
    <property type="entry name" value="STK_FNIP-Repeat"/>
</dbReference>
<keyword evidence="4" id="KW-1185">Reference proteome</keyword>
<dbReference type="InterPro" id="IPR020864">
    <property type="entry name" value="MACPF"/>
</dbReference>
<reference evidence="3" key="1">
    <citation type="submission" date="2020-01" db="EMBL/GenBank/DDBJ databases">
        <title>Development of genomics and gene disruption for Polysphondylium violaceum indicates a role for the polyketide synthase stlB in stalk morphogenesis.</title>
        <authorList>
            <person name="Narita B."/>
            <person name="Kawabe Y."/>
            <person name="Kin K."/>
            <person name="Saito T."/>
            <person name="Gibbs R."/>
            <person name="Kuspa A."/>
            <person name="Muzny D."/>
            <person name="Queller D."/>
            <person name="Richards S."/>
            <person name="Strassman J."/>
            <person name="Sucgang R."/>
            <person name="Worley K."/>
            <person name="Schaap P."/>
        </authorList>
    </citation>
    <scope>NUCLEOTIDE SEQUENCE</scope>
    <source>
        <strain evidence="3">QSvi11</strain>
    </source>
</reference>
<dbReference type="EMBL" id="AJWJ01000798">
    <property type="protein sequence ID" value="KAF2068920.1"/>
    <property type="molecule type" value="Genomic_DNA"/>
</dbReference>
<dbReference type="Pfam" id="PF01823">
    <property type="entry name" value="MACPF"/>
    <property type="match status" value="1"/>
</dbReference>
<evidence type="ECO:0000256" key="1">
    <source>
        <dbReference type="ARBA" id="ARBA00022737"/>
    </source>
</evidence>
<evidence type="ECO:0000313" key="3">
    <source>
        <dbReference type="EMBL" id="KAF2068920.1"/>
    </source>
</evidence>
<keyword evidence="1" id="KW-0677">Repeat</keyword>
<feature type="non-terminal residue" evidence="3">
    <location>
        <position position="1"/>
    </location>
</feature>
<sequence>MGFKLIVDSSLVINSYFQQPEFSTIRGIKLQGGMHFIKLVFFSTASDSRNISLEWRPSNQENFNLVDGVYSLNNCNDGILDKDEIDIKSKFYCKADLSSINPNAEPVCGDKICNEPTENCIADCYHLITPLCPGQAPPSPIFFEKKDTVGELLDNQYLYTLPGIHHLRHGVDAIIGAQKEGFVYTLPKGVFGTISPTCKFDAKTEFYESSSKMSSDMAESSGLSTSASASGGSLFIKVSLSASYSQDESVKEAKELESEHSGTIAQTTVGCEISKVHVTQHDFSQEFLRELGYPTTVDQMEKVIKRFGNTYYQSATLGGSLTQITLIKDSYTKGKSQTETKKHIDYSLSASVSSPVFSVSGQYSRSDDVDFTSESLNEFREGTESSRTITKGGPPGAFSPSSSSYQSWAQAVDLLPVPIKYKLGYISDILPSNWLVQGSETGLTIKQLWIAAEDKILNHISKLPVVLSRDKTILSVSQILFVSDPLNGVNIDTTLQSPLEFYDYAYSRFYQLRKNNNVIGGINSYLKPNAIYVRLHLLSFLENFKPFGHILHIKLDSITPNKTIYYSLADTPYFRGQKQNIEIQLSSYIGPLVSIEFNYWSINDEYNRFISYIRDELNSTNDLVIKDSNSSELLQILSVMNEINNITTPIIDHQQQQQKQQFNLVLLLNINYNDQYDDNIISIITELKDYIQSISIQMYSDNKDKETLEDNIKRRKTETKDDTNSDKNRGILLKQIKKTIHLTTTMIKIDQLQSYIYIDSFFLHNYIYNDMKNFQLSNKPKFQGLRQVAPPKTIPTGVIGVHFIDVDPKLPFTPIPNSVIFLKIDEFNKPLSEINFPPYLKFLSLGRFSQFIYRNLDIPSSVTHLEIDQHGNTIDNHMDHYAYHWLFCKGTLPRNVTHLKIIDPPITEKISTPILIPSSVKYLDFNNNINYYNIQIIDENEYYKEPITKDSFNNLKTLKSVKFPKIAIWVKKEGHPYDYESYPETQIRLGIQPIITTNLFPKQLESLDILEHINQFDTSLLPSSLTSLTCFSPSNVPNHCNLHYLSVSMIELDEKMIFKSPDNKPITQDQIPQSFNPTNGQFTPEPQIPLDALYLSTDYICYRSALVPKNNIIIKKLVCFRQDLPLPDSVEYYRAYVIPHSFPSSLKTIHITSFLGDSGIPPSVGFKRDPNWLHSLPPTVKKIVPLLDYSEAPMFPEIVDELLKDKYKLNHENNSINSINSIVSNDNFLKVWRNEWLKNHIYSFIQPKLIQFVQNQDNNNNNIVFNFTESFCSNHIKLRTRILCIPPNGVTYYSVISIQKKEDLFVQLPSSIKKLRIDYQGLSKVGIPPSLKHLILKSQDSELILKEQITIPSNIEILEFGNTCFGIQDLKKLITPNIKQIILSQKCLRGTSVNTEILTFLYERNLLKNHRYQIYEPNVPISSKTSVLIWRLDRVIPIGIIPFGVRRIIFGDNFNQTILENSIPTSVVEINFGTDFNQFLSNIYLPISLKYLSYSSRSWSPNPMVSSSLPPNCTHVSIKWPKYKCTGYSPYCKSLAQTPKFVKFINVGAYKFKQDYNNDSKKFKIQSFYSNEEKCCEISKYIISEANKNIDIYHQETIEPKQLNTSIKSNHSLEIKLKIKRNIPLLPSLLDGSNVTSIKFGPYFNQAIVNGSLPTTVSRITFGKYSSFSQQMLVLPPSITYLHIRHLTRFHEFIESFVFPPSLTELYLPDNFNESIPNGVLPNNLKNLYFGECFSQKINIGTLPLGLKVLSFGKNYNQIIDKTVIPNTVEELYLYQRHESTTLDFIPTSVTKLQIESHNLEQILKTIPPTVNHLA</sequence>
<dbReference type="PANTHER" id="PTHR32134:SF169">
    <property type="entry name" value="FNIP REPEAT-CONTAINING PROTEIN-RELATED"/>
    <property type="match status" value="1"/>
</dbReference>